<gene>
    <name evidence="1" type="ORF">E2C01_072950</name>
</gene>
<organism evidence="1 2">
    <name type="scientific">Portunus trituberculatus</name>
    <name type="common">Swimming crab</name>
    <name type="synonym">Neptunus trituberculatus</name>
    <dbReference type="NCBI Taxonomy" id="210409"/>
    <lineage>
        <taxon>Eukaryota</taxon>
        <taxon>Metazoa</taxon>
        <taxon>Ecdysozoa</taxon>
        <taxon>Arthropoda</taxon>
        <taxon>Crustacea</taxon>
        <taxon>Multicrustacea</taxon>
        <taxon>Malacostraca</taxon>
        <taxon>Eumalacostraca</taxon>
        <taxon>Eucarida</taxon>
        <taxon>Decapoda</taxon>
        <taxon>Pleocyemata</taxon>
        <taxon>Brachyura</taxon>
        <taxon>Eubrachyura</taxon>
        <taxon>Portunoidea</taxon>
        <taxon>Portunidae</taxon>
        <taxon>Portuninae</taxon>
        <taxon>Portunus</taxon>
    </lineage>
</organism>
<dbReference type="Proteomes" id="UP000324222">
    <property type="component" value="Unassembled WGS sequence"/>
</dbReference>
<keyword evidence="2" id="KW-1185">Reference proteome</keyword>
<evidence type="ECO:0000313" key="2">
    <source>
        <dbReference type="Proteomes" id="UP000324222"/>
    </source>
</evidence>
<name>A0A5B7I828_PORTR</name>
<protein>
    <submittedName>
        <fullName evidence="1">Uncharacterized protein</fullName>
    </submittedName>
</protein>
<evidence type="ECO:0000313" key="1">
    <source>
        <dbReference type="EMBL" id="MPC78463.1"/>
    </source>
</evidence>
<proteinExistence type="predicted"/>
<sequence>MVQGLQEDEGDKDITRREGKVSLLLCPLEDSVRVTRGEHFRWPSWTVDDWRAALALWVIWVVSDHAGCLREVEEGRDA</sequence>
<dbReference type="AlphaFoldDB" id="A0A5B7I828"/>
<reference evidence="1 2" key="1">
    <citation type="submission" date="2019-05" db="EMBL/GenBank/DDBJ databases">
        <title>Another draft genome of Portunus trituberculatus and its Hox gene families provides insights of decapod evolution.</title>
        <authorList>
            <person name="Jeong J.-H."/>
            <person name="Song I."/>
            <person name="Kim S."/>
            <person name="Choi T."/>
            <person name="Kim D."/>
            <person name="Ryu S."/>
            <person name="Kim W."/>
        </authorList>
    </citation>
    <scope>NUCLEOTIDE SEQUENCE [LARGE SCALE GENOMIC DNA]</scope>
    <source>
        <tissue evidence="1">Muscle</tissue>
    </source>
</reference>
<comment type="caution">
    <text evidence="1">The sequence shown here is derived from an EMBL/GenBank/DDBJ whole genome shotgun (WGS) entry which is preliminary data.</text>
</comment>
<dbReference type="EMBL" id="VSRR010048483">
    <property type="protein sequence ID" value="MPC78463.1"/>
    <property type="molecule type" value="Genomic_DNA"/>
</dbReference>
<accession>A0A5B7I828</accession>